<name>A0AAD7JN28_9AGAR</name>
<feature type="transmembrane region" description="Helical" evidence="1">
    <location>
        <begin position="54"/>
        <end position="74"/>
    </location>
</feature>
<organism evidence="2 3">
    <name type="scientific">Mycena metata</name>
    <dbReference type="NCBI Taxonomy" id="1033252"/>
    <lineage>
        <taxon>Eukaryota</taxon>
        <taxon>Fungi</taxon>
        <taxon>Dikarya</taxon>
        <taxon>Basidiomycota</taxon>
        <taxon>Agaricomycotina</taxon>
        <taxon>Agaricomycetes</taxon>
        <taxon>Agaricomycetidae</taxon>
        <taxon>Agaricales</taxon>
        <taxon>Marasmiineae</taxon>
        <taxon>Mycenaceae</taxon>
        <taxon>Mycena</taxon>
    </lineage>
</organism>
<evidence type="ECO:0000256" key="1">
    <source>
        <dbReference type="SAM" id="Phobius"/>
    </source>
</evidence>
<comment type="caution">
    <text evidence="2">The sequence shown here is derived from an EMBL/GenBank/DDBJ whole genome shotgun (WGS) entry which is preliminary data.</text>
</comment>
<gene>
    <name evidence="2" type="ORF">B0H16DRAFT_314598</name>
</gene>
<keyword evidence="1" id="KW-0812">Transmembrane</keyword>
<evidence type="ECO:0000313" key="2">
    <source>
        <dbReference type="EMBL" id="KAJ7768351.1"/>
    </source>
</evidence>
<feature type="transmembrane region" description="Helical" evidence="1">
    <location>
        <begin position="20"/>
        <end position="39"/>
    </location>
</feature>
<evidence type="ECO:0000313" key="3">
    <source>
        <dbReference type="Proteomes" id="UP001215598"/>
    </source>
</evidence>
<dbReference type="Proteomes" id="UP001215598">
    <property type="component" value="Unassembled WGS sequence"/>
</dbReference>
<keyword evidence="3" id="KW-1185">Reference proteome</keyword>
<protein>
    <submittedName>
        <fullName evidence="2">Uncharacterized protein</fullName>
    </submittedName>
</protein>
<proteinExistence type="predicted"/>
<sequence length="139" mass="15597">MLEDNTLQRRYDTRPRITTLLDNCALIALVYPSSFYYYAVGQRASIALVYPSSFYYITTPPDNCALIALVYPSFFYPTHLYRRGWTTTLKQRSYIPVLAARASALSMLVSMLDSAQSSLRSSTPPELRFAAPCSVSCGP</sequence>
<dbReference type="AlphaFoldDB" id="A0AAD7JN28"/>
<keyword evidence="1" id="KW-1133">Transmembrane helix</keyword>
<dbReference type="EMBL" id="JARKIB010000020">
    <property type="protein sequence ID" value="KAJ7768351.1"/>
    <property type="molecule type" value="Genomic_DNA"/>
</dbReference>
<keyword evidence="1" id="KW-0472">Membrane</keyword>
<reference evidence="2" key="1">
    <citation type="submission" date="2023-03" db="EMBL/GenBank/DDBJ databases">
        <title>Massive genome expansion in bonnet fungi (Mycena s.s.) driven by repeated elements and novel gene families across ecological guilds.</title>
        <authorList>
            <consortium name="Lawrence Berkeley National Laboratory"/>
            <person name="Harder C.B."/>
            <person name="Miyauchi S."/>
            <person name="Viragh M."/>
            <person name="Kuo A."/>
            <person name="Thoen E."/>
            <person name="Andreopoulos B."/>
            <person name="Lu D."/>
            <person name="Skrede I."/>
            <person name="Drula E."/>
            <person name="Henrissat B."/>
            <person name="Morin E."/>
            <person name="Kohler A."/>
            <person name="Barry K."/>
            <person name="LaButti K."/>
            <person name="Morin E."/>
            <person name="Salamov A."/>
            <person name="Lipzen A."/>
            <person name="Mereny Z."/>
            <person name="Hegedus B."/>
            <person name="Baldrian P."/>
            <person name="Stursova M."/>
            <person name="Weitz H."/>
            <person name="Taylor A."/>
            <person name="Grigoriev I.V."/>
            <person name="Nagy L.G."/>
            <person name="Martin F."/>
            <person name="Kauserud H."/>
        </authorList>
    </citation>
    <scope>NUCLEOTIDE SEQUENCE</scope>
    <source>
        <strain evidence="2">CBHHK182m</strain>
    </source>
</reference>
<accession>A0AAD7JN28</accession>